<dbReference type="SUPFAM" id="SSF47954">
    <property type="entry name" value="Cyclin-like"/>
    <property type="match status" value="1"/>
</dbReference>
<proteinExistence type="predicted"/>
<sequence length="123" mass="14322">MEKLMLNTLNFNLSVLTPYVFMKRFFKAVASNSKPDRKLELLSSYIVDLCLVEVVILQSPPHWDRIMIFHKTYSEEDFLECSRLMVEFHQNTEIGKLTGVHRKYSTSKFGCVAKSEPALFLLQ</sequence>
<reference evidence="3" key="1">
    <citation type="journal article" date="2016" name="Nature">
        <title>The genome of the seagrass Zostera marina reveals angiosperm adaptation to the sea.</title>
        <authorList>
            <person name="Olsen J.L."/>
            <person name="Rouze P."/>
            <person name="Verhelst B."/>
            <person name="Lin Y.-C."/>
            <person name="Bayer T."/>
            <person name="Collen J."/>
            <person name="Dattolo E."/>
            <person name="De Paoli E."/>
            <person name="Dittami S."/>
            <person name="Maumus F."/>
            <person name="Michel G."/>
            <person name="Kersting A."/>
            <person name="Lauritano C."/>
            <person name="Lohaus R."/>
            <person name="Toepel M."/>
            <person name="Tonon T."/>
            <person name="Vanneste K."/>
            <person name="Amirebrahimi M."/>
            <person name="Brakel J."/>
            <person name="Bostroem C."/>
            <person name="Chovatia M."/>
            <person name="Grimwood J."/>
            <person name="Jenkins J.W."/>
            <person name="Jueterbock A."/>
            <person name="Mraz A."/>
            <person name="Stam W.T."/>
            <person name="Tice H."/>
            <person name="Bornberg-Bauer E."/>
            <person name="Green P.J."/>
            <person name="Pearson G.A."/>
            <person name="Procaccini G."/>
            <person name="Duarte C.M."/>
            <person name="Schmutz J."/>
            <person name="Reusch T.B.H."/>
            <person name="Van de Peer Y."/>
        </authorList>
    </citation>
    <scope>NUCLEOTIDE SEQUENCE [LARGE SCALE GENOMIC DNA]</scope>
    <source>
        <strain evidence="3">cv. Finnish</strain>
    </source>
</reference>
<feature type="domain" description="Cyclin C-terminal" evidence="1">
    <location>
        <begin position="16"/>
        <end position="118"/>
    </location>
</feature>
<comment type="caution">
    <text evidence="2">The sequence shown here is derived from an EMBL/GenBank/DDBJ whole genome shotgun (WGS) entry which is preliminary data.</text>
</comment>
<dbReference type="STRING" id="29655.A0A0K9PA51"/>
<evidence type="ECO:0000313" key="2">
    <source>
        <dbReference type="EMBL" id="KMZ65851.1"/>
    </source>
</evidence>
<dbReference type="OrthoDB" id="5590282at2759"/>
<dbReference type="OMA" id="CADMIAG"/>
<keyword evidence="3" id="KW-1185">Reference proteome</keyword>
<dbReference type="Gene3D" id="1.10.472.10">
    <property type="entry name" value="Cyclin-like"/>
    <property type="match status" value="2"/>
</dbReference>
<name>A0A0K9PA51_ZOSMR</name>
<dbReference type="AlphaFoldDB" id="A0A0K9PA51"/>
<accession>A0A0K9PA51</accession>
<dbReference type="InterPro" id="IPR036915">
    <property type="entry name" value="Cyclin-like_sf"/>
</dbReference>
<dbReference type="Proteomes" id="UP000036987">
    <property type="component" value="Unassembled WGS sequence"/>
</dbReference>
<evidence type="ECO:0000259" key="1">
    <source>
        <dbReference type="SMART" id="SM01332"/>
    </source>
</evidence>
<dbReference type="InterPro" id="IPR004367">
    <property type="entry name" value="Cyclin_C-dom"/>
</dbReference>
<dbReference type="Pfam" id="PF02984">
    <property type="entry name" value="Cyclin_C"/>
    <property type="match status" value="1"/>
</dbReference>
<gene>
    <name evidence="2" type="ORF">ZOSMA_30G01320</name>
</gene>
<dbReference type="SMART" id="SM01332">
    <property type="entry name" value="Cyclin_C"/>
    <property type="match status" value="1"/>
</dbReference>
<evidence type="ECO:0000313" key="3">
    <source>
        <dbReference type="Proteomes" id="UP000036987"/>
    </source>
</evidence>
<protein>
    <recommendedName>
        <fullName evidence="1">Cyclin C-terminal domain-containing protein</fullName>
    </recommendedName>
</protein>
<dbReference type="EMBL" id="LFYR01001011">
    <property type="protein sequence ID" value="KMZ65851.1"/>
    <property type="molecule type" value="Genomic_DNA"/>
</dbReference>
<organism evidence="2 3">
    <name type="scientific">Zostera marina</name>
    <name type="common">Eelgrass</name>
    <dbReference type="NCBI Taxonomy" id="29655"/>
    <lineage>
        <taxon>Eukaryota</taxon>
        <taxon>Viridiplantae</taxon>
        <taxon>Streptophyta</taxon>
        <taxon>Embryophyta</taxon>
        <taxon>Tracheophyta</taxon>
        <taxon>Spermatophyta</taxon>
        <taxon>Magnoliopsida</taxon>
        <taxon>Liliopsida</taxon>
        <taxon>Zosteraceae</taxon>
        <taxon>Zostera</taxon>
    </lineage>
</organism>